<comment type="similarity">
    <text evidence="3">Belongs to the sulfotransferase 1 family.</text>
</comment>
<dbReference type="PANTHER" id="PTHR10605">
    <property type="entry name" value="HEPARAN SULFATE SULFOTRANSFERASE"/>
    <property type="match status" value="1"/>
</dbReference>
<dbReference type="SUPFAM" id="SSF52540">
    <property type="entry name" value="P-loop containing nucleoside triphosphate hydrolases"/>
    <property type="match status" value="1"/>
</dbReference>
<keyword evidence="2" id="KW-0325">Glycoprotein</keyword>
<organism evidence="5 6">
    <name type="scientific">Ranitomeya imitator</name>
    <name type="common">mimic poison frog</name>
    <dbReference type="NCBI Taxonomy" id="111125"/>
    <lineage>
        <taxon>Eukaryota</taxon>
        <taxon>Metazoa</taxon>
        <taxon>Chordata</taxon>
        <taxon>Craniata</taxon>
        <taxon>Vertebrata</taxon>
        <taxon>Euteleostomi</taxon>
        <taxon>Amphibia</taxon>
        <taxon>Batrachia</taxon>
        <taxon>Anura</taxon>
        <taxon>Neobatrachia</taxon>
        <taxon>Hyloidea</taxon>
        <taxon>Dendrobatidae</taxon>
        <taxon>Dendrobatinae</taxon>
        <taxon>Ranitomeya</taxon>
    </lineage>
</organism>
<reference evidence="5" key="1">
    <citation type="submission" date="2023-07" db="EMBL/GenBank/DDBJ databases">
        <authorList>
            <person name="Stuckert A."/>
        </authorList>
    </citation>
    <scope>NUCLEOTIDE SEQUENCE</scope>
</reference>
<dbReference type="PANTHER" id="PTHR10605:SF53">
    <property type="entry name" value="BIFUNCTIONAL HEPARAN SULFATE N-DEACETYLASE_N-SULFOTRANSFERASE 2"/>
    <property type="match status" value="1"/>
</dbReference>
<dbReference type="InterPro" id="IPR027417">
    <property type="entry name" value="P-loop_NTPase"/>
</dbReference>
<sequence>MVWSSVYEVYGAKPCVYKVYGAESCVCEVYGAEPCVRGVWSEVVCVYEVYGAEPCVCEAYGAEPCVREAYGVEPCVCEAYEAEPCVCEPYGAEPCVCEAYGAEPCVCEAYGAEPCVCEAYGAYGAEPCVCEAYGAACVGVAMCGHYAPSALLRRVNLDGFPCVCLLQISIFMTHLSNYGNDRLGLYTFESLVKFVQCWTNLRLQTLPPVQLAKKYFEIFPQEKNPLWQNPCDDKRHKDIWSKEKTCDRLPKFLVVGPQKTGTTALYSFLNMHPAVTSNFQSPVTFEEIQFFNGANYHRGIDWYMDFFPVPSNASTDFMFEKSANYFDTEVVPKRAAALLPRAKIIVILINPADRAYSWYQHQRAHSDPVATNYTFAQVIMAGLHAPQELRNLQSRCLVPGWYATHLERWLTYYPTSQVSATAKFCASFRSI</sequence>
<dbReference type="Proteomes" id="UP001176940">
    <property type="component" value="Unassembled WGS sequence"/>
</dbReference>
<comment type="caution">
    <text evidence="5">The sequence shown here is derived from an EMBL/GenBank/DDBJ whole genome shotgun (WGS) entry which is preliminary data.</text>
</comment>
<evidence type="ECO:0000313" key="5">
    <source>
        <dbReference type="EMBL" id="CAJ0962257.1"/>
    </source>
</evidence>
<proteinExistence type="inferred from homology"/>
<name>A0ABN9MCV6_9NEOB</name>
<gene>
    <name evidence="5" type="ORF">RIMI_LOCUS18139961</name>
</gene>
<evidence type="ECO:0000256" key="3">
    <source>
        <dbReference type="RuleBase" id="RU361155"/>
    </source>
</evidence>
<keyword evidence="1 3" id="KW-0808">Transferase</keyword>
<dbReference type="InterPro" id="IPR000863">
    <property type="entry name" value="Sulfotransferase_dom"/>
</dbReference>
<evidence type="ECO:0000256" key="2">
    <source>
        <dbReference type="ARBA" id="ARBA00023180"/>
    </source>
</evidence>
<dbReference type="Pfam" id="PF00685">
    <property type="entry name" value="Sulfotransfer_1"/>
    <property type="match status" value="1"/>
</dbReference>
<evidence type="ECO:0000259" key="4">
    <source>
        <dbReference type="Pfam" id="PF00685"/>
    </source>
</evidence>
<feature type="domain" description="Sulfotransferase" evidence="4">
    <location>
        <begin position="250"/>
        <end position="418"/>
    </location>
</feature>
<accession>A0ABN9MCV6</accession>
<dbReference type="EMBL" id="CAUEEQ010054691">
    <property type="protein sequence ID" value="CAJ0962257.1"/>
    <property type="molecule type" value="Genomic_DNA"/>
</dbReference>
<evidence type="ECO:0000313" key="6">
    <source>
        <dbReference type="Proteomes" id="UP001176940"/>
    </source>
</evidence>
<dbReference type="Gene3D" id="3.40.50.300">
    <property type="entry name" value="P-loop containing nucleotide triphosphate hydrolases"/>
    <property type="match status" value="1"/>
</dbReference>
<dbReference type="EC" id="2.8.2.-" evidence="3"/>
<keyword evidence="6" id="KW-1185">Reference proteome</keyword>
<evidence type="ECO:0000256" key="1">
    <source>
        <dbReference type="ARBA" id="ARBA00022679"/>
    </source>
</evidence>
<dbReference type="InterPro" id="IPR037359">
    <property type="entry name" value="NST/OST"/>
</dbReference>
<protein>
    <recommendedName>
        <fullName evidence="3">Sulfotransferase</fullName>
        <ecNumber evidence="3">2.8.2.-</ecNumber>
    </recommendedName>
</protein>